<dbReference type="PANTHER" id="PTHR42912:SF93">
    <property type="entry name" value="N6-ADENOSINE-METHYLTRANSFERASE TMT1A"/>
    <property type="match status" value="1"/>
</dbReference>
<dbReference type="Gene3D" id="3.40.50.150">
    <property type="entry name" value="Vaccinia Virus protein VP39"/>
    <property type="match status" value="1"/>
</dbReference>
<comment type="caution">
    <text evidence="2">The sequence shown here is derived from an EMBL/GenBank/DDBJ whole genome shotgun (WGS) entry which is preliminary data.</text>
</comment>
<accession>A0ABX1AIH1</accession>
<reference evidence="2 3" key="1">
    <citation type="submission" date="2020-03" db="EMBL/GenBank/DDBJ databases">
        <title>Draft genome of Streptomyces sp. ventii, isolated from the Axial Seamount in the Pacific Ocean, and resequencing of the two type strains Streptomyces lonarensis strain NCL 716 and Streptomyces bohaiensis strain 11A07.</title>
        <authorList>
            <person name="Loughran R.M."/>
            <person name="Pfannmuller K.M."/>
            <person name="Wasson B.J."/>
            <person name="Deadmond M.C."/>
            <person name="Paddock B.E."/>
            <person name="Koyack M.J."/>
            <person name="Gallegos D.A."/>
            <person name="Mitchell E.A."/>
            <person name="Ushijima B."/>
            <person name="Saw J.H."/>
            <person name="Mcphail K.L."/>
            <person name="Videau P."/>
        </authorList>
    </citation>
    <scope>NUCLEOTIDE SEQUENCE [LARGE SCALE GENOMIC DNA]</scope>
    <source>
        <strain evidence="3">5675061</strain>
    </source>
</reference>
<protein>
    <submittedName>
        <fullName evidence="2">Class I SAM-dependent methyltransferase</fullName>
    </submittedName>
</protein>
<organism evidence="2 3">
    <name type="scientific">Streptomyces spiramenti</name>
    <dbReference type="NCBI Taxonomy" id="2720606"/>
    <lineage>
        <taxon>Bacteria</taxon>
        <taxon>Bacillati</taxon>
        <taxon>Actinomycetota</taxon>
        <taxon>Actinomycetes</taxon>
        <taxon>Kitasatosporales</taxon>
        <taxon>Streptomycetaceae</taxon>
        <taxon>Streptomyces</taxon>
    </lineage>
</organism>
<proteinExistence type="predicted"/>
<feature type="domain" description="Methyltransferase type 11" evidence="1">
    <location>
        <begin position="46"/>
        <end position="145"/>
    </location>
</feature>
<dbReference type="InterPro" id="IPR013216">
    <property type="entry name" value="Methyltransf_11"/>
</dbReference>
<dbReference type="GO" id="GO:0008168">
    <property type="term" value="F:methyltransferase activity"/>
    <property type="evidence" value="ECO:0007669"/>
    <property type="project" value="UniProtKB-KW"/>
</dbReference>
<evidence type="ECO:0000313" key="2">
    <source>
        <dbReference type="EMBL" id="NJP65466.1"/>
    </source>
</evidence>
<dbReference type="CDD" id="cd02440">
    <property type="entry name" value="AdoMet_MTases"/>
    <property type="match status" value="1"/>
</dbReference>
<dbReference type="Proteomes" id="UP000746503">
    <property type="component" value="Unassembled WGS sequence"/>
</dbReference>
<dbReference type="EMBL" id="JAAVJB010000016">
    <property type="protein sequence ID" value="NJP65466.1"/>
    <property type="molecule type" value="Genomic_DNA"/>
</dbReference>
<keyword evidence="3" id="KW-1185">Reference proteome</keyword>
<dbReference type="PANTHER" id="PTHR42912">
    <property type="entry name" value="METHYLTRANSFERASE"/>
    <property type="match status" value="1"/>
</dbReference>
<dbReference type="GO" id="GO:0032259">
    <property type="term" value="P:methylation"/>
    <property type="evidence" value="ECO:0007669"/>
    <property type="project" value="UniProtKB-KW"/>
</dbReference>
<dbReference type="InterPro" id="IPR029063">
    <property type="entry name" value="SAM-dependent_MTases_sf"/>
</dbReference>
<keyword evidence="2" id="KW-0808">Transferase</keyword>
<dbReference type="RefSeq" id="WP_167931991.1">
    <property type="nucleotide sequence ID" value="NZ_JAAVJB010000016.1"/>
</dbReference>
<evidence type="ECO:0000313" key="3">
    <source>
        <dbReference type="Proteomes" id="UP000746503"/>
    </source>
</evidence>
<keyword evidence="2" id="KW-0489">Methyltransferase</keyword>
<dbReference type="SUPFAM" id="SSF53335">
    <property type="entry name" value="S-adenosyl-L-methionine-dependent methyltransferases"/>
    <property type="match status" value="1"/>
</dbReference>
<dbReference type="Pfam" id="PF08241">
    <property type="entry name" value="Methyltransf_11"/>
    <property type="match status" value="1"/>
</dbReference>
<name>A0ABX1AIH1_9ACTN</name>
<sequence length="236" mass="25472">MTAETAYHGPLGELFAAQATDSAYNAHTDRPAMLELVGDVTDLHVLDLGCGAGHYAAELVARGAAAVTGVDGSASLLDAARERLASAPAGRVALHLHDLEQPLGFLSDGSADLAVAALVHHHLERRTEFLAEVHRVLRPGGALVLSTTHPTGDWVGFGGSYFDEERVRLPMGDGGHALVYRRLTLETVIGELLAAGFVLERLREPRGTDAARVADERRWRKTHQQPMFLALRLRRP</sequence>
<dbReference type="InterPro" id="IPR050508">
    <property type="entry name" value="Methyltransf_Superfamily"/>
</dbReference>
<evidence type="ECO:0000259" key="1">
    <source>
        <dbReference type="Pfam" id="PF08241"/>
    </source>
</evidence>
<gene>
    <name evidence="2" type="ORF">HCJ92_03985</name>
</gene>